<accession>A0AAD3DES9</accession>
<sequence>MYSSDRPGTASASLLKGMMDERRPPKDIFEAASRNDKGYIKRQAERTLDFQVNIRDSLHRTALHWAAELGHIDVAELLIDYGVDVKAVECNGRTAVHLAARSGDRAMLECIMELISPEERAELINQADNFGVTPLYLARQKDKEGLDAFEYMLQNGGRMNEEKKA</sequence>
<keyword evidence="1" id="KW-0677">Repeat</keyword>
<dbReference type="SMART" id="SM00248">
    <property type="entry name" value="ANK"/>
    <property type="match status" value="3"/>
</dbReference>
<name>A0AAD3DES9_9CHLO</name>
<dbReference type="SUPFAM" id="SSF48403">
    <property type="entry name" value="Ankyrin repeat"/>
    <property type="match status" value="1"/>
</dbReference>
<keyword evidence="5" id="KW-1185">Reference proteome</keyword>
<evidence type="ECO:0000256" key="2">
    <source>
        <dbReference type="ARBA" id="ARBA00023043"/>
    </source>
</evidence>
<dbReference type="PANTHER" id="PTHR24124">
    <property type="entry name" value="ANKYRIN REPEAT FAMILY A"/>
    <property type="match status" value="1"/>
</dbReference>
<organism evidence="4 5">
    <name type="scientific">Astrephomene gubernaculifera</name>
    <dbReference type="NCBI Taxonomy" id="47775"/>
    <lineage>
        <taxon>Eukaryota</taxon>
        <taxon>Viridiplantae</taxon>
        <taxon>Chlorophyta</taxon>
        <taxon>core chlorophytes</taxon>
        <taxon>Chlorophyceae</taxon>
        <taxon>CS clade</taxon>
        <taxon>Chlamydomonadales</taxon>
        <taxon>Astrephomenaceae</taxon>
        <taxon>Astrephomene</taxon>
    </lineage>
</organism>
<comment type="caution">
    <text evidence="4">The sequence shown here is derived from an EMBL/GenBank/DDBJ whole genome shotgun (WGS) entry which is preliminary data.</text>
</comment>
<dbReference type="AlphaFoldDB" id="A0AAD3DES9"/>
<evidence type="ECO:0000313" key="4">
    <source>
        <dbReference type="EMBL" id="GFR40273.1"/>
    </source>
</evidence>
<dbReference type="PANTHER" id="PTHR24124:SF14">
    <property type="entry name" value="CHROMOSOME UNDETERMINED SCAFFOLD_25, WHOLE GENOME SHOTGUN SEQUENCE"/>
    <property type="match status" value="1"/>
</dbReference>
<evidence type="ECO:0000256" key="3">
    <source>
        <dbReference type="PROSITE-ProRule" id="PRU00023"/>
    </source>
</evidence>
<proteinExistence type="predicted"/>
<feature type="repeat" description="ANK" evidence="3">
    <location>
        <begin position="58"/>
        <end position="90"/>
    </location>
</feature>
<dbReference type="PROSITE" id="PS50088">
    <property type="entry name" value="ANK_REPEAT"/>
    <property type="match status" value="1"/>
</dbReference>
<dbReference type="Gene3D" id="1.25.40.20">
    <property type="entry name" value="Ankyrin repeat-containing domain"/>
    <property type="match status" value="1"/>
</dbReference>
<reference evidence="4 5" key="1">
    <citation type="journal article" date="2021" name="Sci. Rep.">
        <title>Genome sequencing of the multicellular alga Astrephomene provides insights into convergent evolution of germ-soma differentiation.</title>
        <authorList>
            <person name="Yamashita S."/>
            <person name="Yamamoto K."/>
            <person name="Matsuzaki R."/>
            <person name="Suzuki S."/>
            <person name="Yamaguchi H."/>
            <person name="Hirooka S."/>
            <person name="Minakuchi Y."/>
            <person name="Miyagishima S."/>
            <person name="Kawachi M."/>
            <person name="Toyoda A."/>
            <person name="Nozaki H."/>
        </authorList>
    </citation>
    <scope>NUCLEOTIDE SEQUENCE [LARGE SCALE GENOMIC DNA]</scope>
    <source>
        <strain evidence="4 5">NIES-4017</strain>
    </source>
</reference>
<gene>
    <name evidence="4" type="ORF">Agub_g453</name>
</gene>
<evidence type="ECO:0000313" key="5">
    <source>
        <dbReference type="Proteomes" id="UP001054857"/>
    </source>
</evidence>
<dbReference type="PROSITE" id="PS50297">
    <property type="entry name" value="ANK_REP_REGION"/>
    <property type="match status" value="1"/>
</dbReference>
<dbReference type="InterPro" id="IPR002110">
    <property type="entry name" value="Ankyrin_rpt"/>
</dbReference>
<dbReference type="GO" id="GO:0010468">
    <property type="term" value="P:regulation of gene expression"/>
    <property type="evidence" value="ECO:0007669"/>
    <property type="project" value="TreeGrafter"/>
</dbReference>
<keyword evidence="2 3" id="KW-0040">ANK repeat</keyword>
<dbReference type="GO" id="GO:0005634">
    <property type="term" value="C:nucleus"/>
    <property type="evidence" value="ECO:0007669"/>
    <property type="project" value="TreeGrafter"/>
</dbReference>
<evidence type="ECO:0000256" key="1">
    <source>
        <dbReference type="ARBA" id="ARBA00022737"/>
    </source>
</evidence>
<dbReference type="InterPro" id="IPR036770">
    <property type="entry name" value="Ankyrin_rpt-contain_sf"/>
</dbReference>
<dbReference type="Proteomes" id="UP001054857">
    <property type="component" value="Unassembled WGS sequence"/>
</dbReference>
<dbReference type="Pfam" id="PF12796">
    <property type="entry name" value="Ank_2"/>
    <property type="match status" value="1"/>
</dbReference>
<protein>
    <submittedName>
        <fullName evidence="4">Uncharacterized protein</fullName>
    </submittedName>
</protein>
<dbReference type="EMBL" id="BMAR01000001">
    <property type="protein sequence ID" value="GFR40273.1"/>
    <property type="molecule type" value="Genomic_DNA"/>
</dbReference>